<dbReference type="GO" id="GO:0005524">
    <property type="term" value="F:ATP binding"/>
    <property type="evidence" value="ECO:0007669"/>
    <property type="project" value="UniProtKB-KW"/>
</dbReference>
<evidence type="ECO:0000256" key="2">
    <source>
        <dbReference type="ARBA" id="ARBA00022598"/>
    </source>
</evidence>
<comment type="caution">
    <text evidence="5">The sequence shown here is derived from an EMBL/GenBank/DDBJ whole genome shotgun (WGS) entry which is preliminary data.</text>
</comment>
<evidence type="ECO:0000256" key="1">
    <source>
        <dbReference type="ARBA" id="ARBA00006432"/>
    </source>
</evidence>
<organism evidence="5 6">
    <name type="scientific">Rosa chinensis</name>
    <name type="common">China rose</name>
    <dbReference type="NCBI Taxonomy" id="74649"/>
    <lineage>
        <taxon>Eukaryota</taxon>
        <taxon>Viridiplantae</taxon>
        <taxon>Streptophyta</taxon>
        <taxon>Embryophyta</taxon>
        <taxon>Tracheophyta</taxon>
        <taxon>Spermatophyta</taxon>
        <taxon>Magnoliopsida</taxon>
        <taxon>eudicotyledons</taxon>
        <taxon>Gunneridae</taxon>
        <taxon>Pentapetalae</taxon>
        <taxon>rosids</taxon>
        <taxon>fabids</taxon>
        <taxon>Rosales</taxon>
        <taxon>Rosaceae</taxon>
        <taxon>Rosoideae</taxon>
        <taxon>Rosoideae incertae sedis</taxon>
        <taxon>Rosa</taxon>
    </lineage>
</organism>
<dbReference type="GO" id="GO:0016207">
    <property type="term" value="F:4-coumarate-CoA ligase activity"/>
    <property type="evidence" value="ECO:0007669"/>
    <property type="project" value="UniProtKB-EC"/>
</dbReference>
<dbReference type="Gene3D" id="3.40.50.12780">
    <property type="entry name" value="N-terminal domain of ligase-like"/>
    <property type="match status" value="1"/>
</dbReference>
<evidence type="ECO:0000256" key="3">
    <source>
        <dbReference type="ARBA" id="ARBA00022741"/>
    </source>
</evidence>
<keyword evidence="4" id="KW-0067">ATP-binding</keyword>
<sequence length="84" mass="9368">MHELYFAAPMARAVLYTLNARLDSAMIYVLLSHFEAKIIFVDHQLLGIVDGALELLAKKADSKLPVVVMISHLPALLQKNKPKL</sequence>
<comment type="similarity">
    <text evidence="1">Belongs to the ATP-dependent AMP-binding enzyme family.</text>
</comment>
<dbReference type="Proteomes" id="UP000238479">
    <property type="component" value="Chromosome 3"/>
</dbReference>
<evidence type="ECO:0000313" key="5">
    <source>
        <dbReference type="EMBL" id="PRQ41662.1"/>
    </source>
</evidence>
<dbReference type="AlphaFoldDB" id="A0A2P6R5F6"/>
<dbReference type="InterPro" id="IPR042099">
    <property type="entry name" value="ANL_N_sf"/>
</dbReference>
<evidence type="ECO:0000256" key="4">
    <source>
        <dbReference type="ARBA" id="ARBA00022840"/>
    </source>
</evidence>
<dbReference type="STRING" id="74649.A0A2P6R5F6"/>
<reference evidence="5 6" key="1">
    <citation type="journal article" date="2018" name="Nat. Genet.">
        <title>The Rosa genome provides new insights in the design of modern roses.</title>
        <authorList>
            <person name="Bendahmane M."/>
        </authorList>
    </citation>
    <scope>NUCLEOTIDE SEQUENCE [LARGE SCALE GENOMIC DNA]</scope>
    <source>
        <strain evidence="6">cv. Old Blush</strain>
    </source>
</reference>
<keyword evidence="2 5" id="KW-0436">Ligase</keyword>
<dbReference type="Gramene" id="PRQ41662">
    <property type="protein sequence ID" value="PRQ41662"/>
    <property type="gene ID" value="RchiOBHm_Chr3g0449261"/>
</dbReference>
<protein>
    <submittedName>
        <fullName evidence="5">Putative 4-coumarate--CoA ligase</fullName>
        <ecNumber evidence="5">6.2.1.12</ecNumber>
    </submittedName>
</protein>
<dbReference type="SUPFAM" id="SSF56801">
    <property type="entry name" value="Acetyl-CoA synthetase-like"/>
    <property type="match status" value="1"/>
</dbReference>
<dbReference type="EC" id="6.2.1.12" evidence="5"/>
<name>A0A2P6R5F6_ROSCH</name>
<accession>A0A2P6R5F6</accession>
<proteinExistence type="inferred from homology"/>
<gene>
    <name evidence="5" type="ORF">RchiOBHm_Chr3g0449261</name>
</gene>
<evidence type="ECO:0000313" key="6">
    <source>
        <dbReference type="Proteomes" id="UP000238479"/>
    </source>
</evidence>
<keyword evidence="3" id="KW-0547">Nucleotide-binding</keyword>
<dbReference type="EMBL" id="PDCK01000041">
    <property type="protein sequence ID" value="PRQ41662.1"/>
    <property type="molecule type" value="Genomic_DNA"/>
</dbReference>
<dbReference type="PANTHER" id="PTHR43859">
    <property type="entry name" value="ACYL-ACTIVATING ENZYME"/>
    <property type="match status" value="1"/>
</dbReference>
<dbReference type="PANTHER" id="PTHR43859:SF5">
    <property type="entry name" value="ISOVALERATE--COA LIGASE AAE2"/>
    <property type="match status" value="1"/>
</dbReference>
<keyword evidence="6" id="KW-1185">Reference proteome</keyword>